<protein>
    <recommendedName>
        <fullName evidence="9">Sulfite efflux pump SSU1</fullName>
    </recommendedName>
</protein>
<comment type="function">
    <text evidence="8">Sulphite efflux pump required for the secretion of sulphite as a reducing agent. In the presence of sulphite, cystine in keratin is directly cleaved to cysteine and S-sulphocysteine, and thereby, reduced proteins become accessible to hydrolysis by a variety of secreted endo- and exoproteases. Excretion of sulphite mediated by an efflux pump also represents a detoxification pathway for dermatophytes during infection of the epidermal stratum corneum, hair and nails, which are rich in cysteine.</text>
</comment>
<feature type="transmembrane region" description="Helical" evidence="11">
    <location>
        <begin position="57"/>
        <end position="82"/>
    </location>
</feature>
<name>A0A9P7KQW0_9HYPO</name>
<evidence type="ECO:0000256" key="1">
    <source>
        <dbReference type="ARBA" id="ARBA00004651"/>
    </source>
</evidence>
<feature type="transmembrane region" description="Helical" evidence="11">
    <location>
        <begin position="268"/>
        <end position="292"/>
    </location>
</feature>
<evidence type="ECO:0000256" key="10">
    <source>
        <dbReference type="SAM" id="MobiDB-lite"/>
    </source>
</evidence>
<feature type="transmembrane region" description="Helical" evidence="11">
    <location>
        <begin position="164"/>
        <end position="183"/>
    </location>
</feature>
<evidence type="ECO:0000256" key="2">
    <source>
        <dbReference type="ARBA" id="ARBA00008566"/>
    </source>
</evidence>
<evidence type="ECO:0000313" key="12">
    <source>
        <dbReference type="EMBL" id="KAG5655831.1"/>
    </source>
</evidence>
<evidence type="ECO:0000256" key="7">
    <source>
        <dbReference type="ARBA" id="ARBA00023136"/>
    </source>
</evidence>
<dbReference type="InterPro" id="IPR004695">
    <property type="entry name" value="SLAC1/Mae1/Ssu1/TehA"/>
</dbReference>
<comment type="subcellular location">
    <subcellularLocation>
        <location evidence="1">Cell membrane</location>
        <topology evidence="1">Multi-pass membrane protein</topology>
    </subcellularLocation>
</comment>
<keyword evidence="13" id="KW-1185">Reference proteome</keyword>
<keyword evidence="3" id="KW-0813">Transport</keyword>
<dbReference type="Proteomes" id="UP000782241">
    <property type="component" value="Unassembled WGS sequence"/>
</dbReference>
<reference evidence="12" key="1">
    <citation type="submission" date="2021-04" db="EMBL/GenBank/DDBJ databases">
        <title>Draft genome of Fusarium avenaceum strain F156N33, isolated from an atmospheric sample in Virginia.</title>
        <authorList>
            <person name="Yang S."/>
            <person name="Vinatzer B.A."/>
            <person name="Coleman J."/>
        </authorList>
    </citation>
    <scope>NUCLEOTIDE SEQUENCE</scope>
    <source>
        <strain evidence="12">F156N33</strain>
    </source>
</reference>
<dbReference type="CDD" id="cd09318">
    <property type="entry name" value="TDT_SSU1"/>
    <property type="match status" value="1"/>
</dbReference>
<dbReference type="GO" id="GO:0005886">
    <property type="term" value="C:plasma membrane"/>
    <property type="evidence" value="ECO:0007669"/>
    <property type="project" value="UniProtKB-SubCell"/>
</dbReference>
<keyword evidence="6 11" id="KW-1133">Transmembrane helix</keyword>
<evidence type="ECO:0000256" key="8">
    <source>
        <dbReference type="ARBA" id="ARBA00056100"/>
    </source>
</evidence>
<sequence>MEFSTPAPTPAEYPPPPDLDSSDVTYLSSEMAAPAVSTPEDLKRTKYELDHRGWRRILVNFTPSWFTVTMGTGITSILLHNLPYNGQWLFYISVVIFCLNIAIFLLFSCISIARYTVFRGSWSSTLRHPAQAVFLGAIPVGLATIINMIVFVCVPAWGERAVHLAWALWWVDIVMAIACNLYIPHCIMRTEGITLDQVNPSWLFPVIADIVASGSGAIVANVLPNDQHAIWTAITSYVLWGTSVPMAILILAMYYNRLMIHDCLPAQVAVTSFIAIGPLGQGAAAIQLLGGVALKVFPRNKFIPMAPIAGQFFYLTGILTALIMWGFALVWLSFALATITRRELTFNLTWWAFTFPLGVFTVATTTLAKELPSRFFKVLGTIFSVAETLLWIIVACGTIKASLNGELFKPPQLEVWEKKMREVEEDERLKDSHV</sequence>
<dbReference type="PANTHER" id="PTHR31686">
    <property type="match status" value="1"/>
</dbReference>
<feature type="transmembrane region" description="Helical" evidence="11">
    <location>
        <begin position="229"/>
        <end position="256"/>
    </location>
</feature>
<dbReference type="Pfam" id="PF03595">
    <property type="entry name" value="SLAC1"/>
    <property type="match status" value="1"/>
</dbReference>
<evidence type="ECO:0000256" key="3">
    <source>
        <dbReference type="ARBA" id="ARBA00022448"/>
    </source>
</evidence>
<feature type="compositionally biased region" description="Pro residues" evidence="10">
    <location>
        <begin position="7"/>
        <end position="18"/>
    </location>
</feature>
<comment type="caution">
    <text evidence="12">The sequence shown here is derived from an EMBL/GenBank/DDBJ whole genome shotgun (WGS) entry which is preliminary data.</text>
</comment>
<comment type="similarity">
    <text evidence="2">Belongs to the tellurite-resistance/dicarboxylate transporter (TDT) family.</text>
</comment>
<feature type="transmembrane region" description="Helical" evidence="11">
    <location>
        <begin position="374"/>
        <end position="399"/>
    </location>
</feature>
<dbReference type="AlphaFoldDB" id="A0A9P7KQW0"/>
<feature type="transmembrane region" description="Helical" evidence="11">
    <location>
        <begin position="312"/>
        <end position="336"/>
    </location>
</feature>
<dbReference type="Gene3D" id="1.50.10.150">
    <property type="entry name" value="Voltage-dependent anion channel"/>
    <property type="match status" value="1"/>
</dbReference>
<evidence type="ECO:0000256" key="5">
    <source>
        <dbReference type="ARBA" id="ARBA00022692"/>
    </source>
</evidence>
<feature type="region of interest" description="Disordered" evidence="10">
    <location>
        <begin position="1"/>
        <end position="20"/>
    </location>
</feature>
<evidence type="ECO:0000256" key="11">
    <source>
        <dbReference type="SAM" id="Phobius"/>
    </source>
</evidence>
<dbReference type="InterPro" id="IPR038665">
    <property type="entry name" value="Voltage-dep_anion_channel_sf"/>
</dbReference>
<dbReference type="GO" id="GO:0000319">
    <property type="term" value="F:sulfite transmembrane transporter activity"/>
    <property type="evidence" value="ECO:0007669"/>
    <property type="project" value="TreeGrafter"/>
</dbReference>
<keyword evidence="7 11" id="KW-0472">Membrane</keyword>
<feature type="transmembrane region" description="Helical" evidence="11">
    <location>
        <begin position="88"/>
        <end position="113"/>
    </location>
</feature>
<proteinExistence type="inferred from homology"/>
<keyword evidence="5 11" id="KW-0812">Transmembrane</keyword>
<dbReference type="EMBL" id="JAGPUO010000026">
    <property type="protein sequence ID" value="KAG5655831.1"/>
    <property type="molecule type" value="Genomic_DNA"/>
</dbReference>
<dbReference type="PANTHER" id="PTHR31686:SF3">
    <property type="entry name" value="ACID TRANSPORT PROTEIN, PUTATIVE (AFU_ORTHOLOGUE AFUA_4G09410)-RELATED"/>
    <property type="match status" value="1"/>
</dbReference>
<evidence type="ECO:0000256" key="4">
    <source>
        <dbReference type="ARBA" id="ARBA00022475"/>
    </source>
</evidence>
<feature type="transmembrane region" description="Helical" evidence="11">
    <location>
        <begin position="348"/>
        <end position="368"/>
    </location>
</feature>
<feature type="transmembrane region" description="Helical" evidence="11">
    <location>
        <begin position="133"/>
        <end position="158"/>
    </location>
</feature>
<evidence type="ECO:0000256" key="6">
    <source>
        <dbReference type="ARBA" id="ARBA00022989"/>
    </source>
</evidence>
<feature type="transmembrane region" description="Helical" evidence="11">
    <location>
        <begin position="203"/>
        <end position="223"/>
    </location>
</feature>
<dbReference type="InterPro" id="IPR051629">
    <property type="entry name" value="Sulfite_efflux_TDT"/>
</dbReference>
<organism evidence="12 13">
    <name type="scientific">Fusarium avenaceum</name>
    <dbReference type="NCBI Taxonomy" id="40199"/>
    <lineage>
        <taxon>Eukaryota</taxon>
        <taxon>Fungi</taxon>
        <taxon>Dikarya</taxon>
        <taxon>Ascomycota</taxon>
        <taxon>Pezizomycotina</taxon>
        <taxon>Sordariomycetes</taxon>
        <taxon>Hypocreomycetidae</taxon>
        <taxon>Hypocreales</taxon>
        <taxon>Nectriaceae</taxon>
        <taxon>Fusarium</taxon>
        <taxon>Fusarium tricinctum species complex</taxon>
    </lineage>
</organism>
<accession>A0A9P7KQW0</accession>
<keyword evidence="4" id="KW-1003">Cell membrane</keyword>
<dbReference type="FunFam" id="1.50.10.150:FF:000004">
    <property type="entry name" value="Malic acid transporter"/>
    <property type="match status" value="1"/>
</dbReference>
<gene>
    <name evidence="12" type="ORF">KAF25_008950</name>
</gene>
<evidence type="ECO:0000256" key="9">
    <source>
        <dbReference type="ARBA" id="ARBA00072906"/>
    </source>
</evidence>
<evidence type="ECO:0000313" key="13">
    <source>
        <dbReference type="Proteomes" id="UP000782241"/>
    </source>
</evidence>